<gene>
    <name evidence="1" type="ORF">BVRB_9g206930</name>
</gene>
<proteinExistence type="predicted"/>
<keyword evidence="2" id="KW-1185">Reference proteome</keyword>
<dbReference type="Proteomes" id="UP000035740">
    <property type="component" value="Chromosome 9"/>
</dbReference>
<name>A0A0J8BL98_BETVV</name>
<dbReference type="EMBL" id="KQ090181">
    <property type="protein sequence ID" value="KMT02175.1"/>
    <property type="molecule type" value="Genomic_DNA"/>
</dbReference>
<accession>A0A0J8BL98</accession>
<evidence type="ECO:0000313" key="1">
    <source>
        <dbReference type="EMBL" id="KMT02175.1"/>
    </source>
</evidence>
<dbReference type="AlphaFoldDB" id="A0A0J8BL98"/>
<evidence type="ECO:0000313" key="2">
    <source>
        <dbReference type="Proteomes" id="UP000035740"/>
    </source>
</evidence>
<reference evidence="1 2" key="1">
    <citation type="journal article" date="2014" name="Nature">
        <title>The genome of the recently domesticated crop plant sugar beet (Beta vulgaris).</title>
        <authorList>
            <person name="Dohm J.C."/>
            <person name="Minoche A.E."/>
            <person name="Holtgrawe D."/>
            <person name="Capella-Gutierrez S."/>
            <person name="Zakrzewski F."/>
            <person name="Tafer H."/>
            <person name="Rupp O."/>
            <person name="Sorensen T.R."/>
            <person name="Stracke R."/>
            <person name="Reinhardt R."/>
            <person name="Goesmann A."/>
            <person name="Kraft T."/>
            <person name="Schulz B."/>
            <person name="Stadler P.F."/>
            <person name="Schmidt T."/>
            <person name="Gabaldon T."/>
            <person name="Lehrach H."/>
            <person name="Weisshaar B."/>
            <person name="Himmelbauer H."/>
        </authorList>
    </citation>
    <scope>NUCLEOTIDE SEQUENCE [LARGE SCALE GENOMIC DNA]</scope>
    <source>
        <tissue evidence="1">Taproot</tissue>
    </source>
</reference>
<organism evidence="1 2">
    <name type="scientific">Beta vulgaris subsp. vulgaris</name>
    <name type="common">Beet</name>
    <dbReference type="NCBI Taxonomy" id="3555"/>
    <lineage>
        <taxon>Eukaryota</taxon>
        <taxon>Viridiplantae</taxon>
        <taxon>Streptophyta</taxon>
        <taxon>Embryophyta</taxon>
        <taxon>Tracheophyta</taxon>
        <taxon>Spermatophyta</taxon>
        <taxon>Magnoliopsida</taxon>
        <taxon>eudicotyledons</taxon>
        <taxon>Gunneridae</taxon>
        <taxon>Pentapetalae</taxon>
        <taxon>Caryophyllales</taxon>
        <taxon>Chenopodiaceae</taxon>
        <taxon>Betoideae</taxon>
        <taxon>Beta</taxon>
    </lineage>
</organism>
<protein>
    <submittedName>
        <fullName evidence="1">Uncharacterized protein</fullName>
    </submittedName>
</protein>
<dbReference type="Gramene" id="KMT02175">
    <property type="protein sequence ID" value="KMT02175"/>
    <property type="gene ID" value="BVRB_9g206930"/>
</dbReference>
<sequence>MTFHSKEEALADDLGFEGANLLFIIGSLRMFSF</sequence>